<dbReference type="Proteomes" id="UP000069935">
    <property type="component" value="Chromosome 5"/>
</dbReference>
<dbReference type="Gene3D" id="3.40.50.150">
    <property type="entry name" value="Vaccinia Virus protein VP39"/>
    <property type="match status" value="1"/>
</dbReference>
<dbReference type="CDD" id="cd02440">
    <property type="entry name" value="AdoMet_MTases"/>
    <property type="match status" value="1"/>
</dbReference>
<keyword evidence="2" id="KW-1185">Reference proteome</keyword>
<sequence length="185" mass="19858">MTRSVFNIGCGPGADARLREHFPAPGWREVRVDADPSCRPDLLAALPQLDGIADGAADALWLSHTLEHLETHEVPAALSALCRVLRPGGVLMLATPDLQAVAALIANDLAEEVLYVAASGPVRPIDMVFGFSPLLAAGRTLMAHRTGFTRKRLARLLAEAGFTGTTVLRRTAEYELFAIAHRSLD</sequence>
<protein>
    <recommendedName>
        <fullName evidence="3">Methyltransferase type 11 domain-containing protein</fullName>
    </recommendedName>
</protein>
<evidence type="ECO:0008006" key="3">
    <source>
        <dbReference type="Google" id="ProtNLM"/>
    </source>
</evidence>
<accession>A0AAC8W4C8</accession>
<dbReference type="RefSeq" id="WP_045585606.1">
    <property type="nucleotide sequence ID" value="NZ_CP012405.1"/>
</dbReference>
<evidence type="ECO:0000313" key="1">
    <source>
        <dbReference type="EMBL" id="ALG74720.1"/>
    </source>
</evidence>
<dbReference type="SUPFAM" id="SSF53335">
    <property type="entry name" value="S-adenosyl-L-methionine-dependent methyltransferases"/>
    <property type="match status" value="1"/>
</dbReference>
<reference evidence="2" key="1">
    <citation type="submission" date="2015-08" db="EMBL/GenBank/DDBJ databases">
        <title>Complete Genome Sequence of Azospirillum thiophilum BV-S.</title>
        <authorList>
            <person name="Fomenkov A."/>
            <person name="Vincze T."/>
            <person name="Grabovich M."/>
            <person name="Dubinina G."/>
            <person name="Orlova M."/>
            <person name="Belousova E."/>
            <person name="Roberts R.J."/>
        </authorList>
    </citation>
    <scope>NUCLEOTIDE SEQUENCE [LARGE SCALE GENOMIC DNA]</scope>
    <source>
        <strain evidence="2">BV-S</strain>
    </source>
</reference>
<dbReference type="KEGG" id="ati:AL072_27540"/>
<gene>
    <name evidence="1" type="ORF">AL072_27540</name>
</gene>
<dbReference type="EMBL" id="CP012405">
    <property type="protein sequence ID" value="ALG74720.1"/>
    <property type="molecule type" value="Genomic_DNA"/>
</dbReference>
<dbReference type="InterPro" id="IPR029063">
    <property type="entry name" value="SAM-dependent_MTases_sf"/>
</dbReference>
<reference evidence="1 2" key="2">
    <citation type="journal article" date="2016" name="Genome Announc.">
        <title>Complete Genome Sequence of a Strain of Azospirillum thiophilum Isolated from a Sulfide Spring.</title>
        <authorList>
            <person name="Fomenkov A."/>
            <person name="Vincze T."/>
            <person name="Grabovich M."/>
            <person name="Anton B.P."/>
            <person name="Dubinina G."/>
            <person name="Orlova M."/>
            <person name="Belousova E."/>
            <person name="Roberts R.J."/>
        </authorList>
    </citation>
    <scope>NUCLEOTIDE SEQUENCE [LARGE SCALE GENOMIC DNA]</scope>
    <source>
        <strain evidence="1 2">BV-S</strain>
    </source>
</reference>
<evidence type="ECO:0000313" key="2">
    <source>
        <dbReference type="Proteomes" id="UP000069935"/>
    </source>
</evidence>
<dbReference type="Pfam" id="PF13489">
    <property type="entry name" value="Methyltransf_23"/>
    <property type="match status" value="1"/>
</dbReference>
<proteinExistence type="predicted"/>
<dbReference type="AlphaFoldDB" id="A0AAC8W4C8"/>
<name>A0AAC8W4C8_9PROT</name>
<organism evidence="1 2">
    <name type="scientific">Azospirillum thiophilum</name>
    <dbReference type="NCBI Taxonomy" id="528244"/>
    <lineage>
        <taxon>Bacteria</taxon>
        <taxon>Pseudomonadati</taxon>
        <taxon>Pseudomonadota</taxon>
        <taxon>Alphaproteobacteria</taxon>
        <taxon>Rhodospirillales</taxon>
        <taxon>Azospirillaceae</taxon>
        <taxon>Azospirillum</taxon>
    </lineage>
</organism>